<accession>A0A0N4X4D4</accession>
<evidence type="ECO:0000313" key="1">
    <source>
        <dbReference type="EMBL" id="VDO75813.1"/>
    </source>
</evidence>
<dbReference type="OrthoDB" id="5851725at2759"/>
<dbReference type="WBParaSite" id="HPLM_0001922601-mRNA-1">
    <property type="protein sequence ID" value="HPLM_0001922601-mRNA-1"/>
    <property type="gene ID" value="HPLM_0001922601"/>
</dbReference>
<evidence type="ECO:0000313" key="3">
    <source>
        <dbReference type="WBParaSite" id="HPLM_0001922601-mRNA-1"/>
    </source>
</evidence>
<sequence>MPSFDYGAIACVSELLFNRTYLGQNDHPLNMTFYETLPTVRSFTLFSTSSEIFSIIVNSNQALLEADLDNCNK</sequence>
<name>A0A0N4X4D4_HAEPC</name>
<proteinExistence type="predicted"/>
<evidence type="ECO:0000313" key="2">
    <source>
        <dbReference type="Proteomes" id="UP000268014"/>
    </source>
</evidence>
<reference evidence="3" key="1">
    <citation type="submission" date="2017-02" db="UniProtKB">
        <authorList>
            <consortium name="WormBaseParasite"/>
        </authorList>
    </citation>
    <scope>IDENTIFICATION</scope>
</reference>
<dbReference type="PANTHER" id="PTHR46671">
    <property type="entry name" value="PROTEIN CBG11221"/>
    <property type="match status" value="1"/>
</dbReference>
<gene>
    <name evidence="1" type="ORF">HPLM_LOCUS19218</name>
</gene>
<dbReference type="PANTHER" id="PTHR46671:SF7">
    <property type="entry name" value="CORE-2_I-BRANCHING ENZYME"/>
    <property type="match status" value="1"/>
</dbReference>
<organism evidence="3">
    <name type="scientific">Haemonchus placei</name>
    <name type="common">Barber's pole worm</name>
    <dbReference type="NCBI Taxonomy" id="6290"/>
    <lineage>
        <taxon>Eukaryota</taxon>
        <taxon>Metazoa</taxon>
        <taxon>Ecdysozoa</taxon>
        <taxon>Nematoda</taxon>
        <taxon>Chromadorea</taxon>
        <taxon>Rhabditida</taxon>
        <taxon>Rhabditina</taxon>
        <taxon>Rhabditomorpha</taxon>
        <taxon>Strongyloidea</taxon>
        <taxon>Trichostrongylidae</taxon>
        <taxon>Haemonchus</taxon>
    </lineage>
</organism>
<dbReference type="EMBL" id="UZAF01021137">
    <property type="protein sequence ID" value="VDO75813.1"/>
    <property type="molecule type" value="Genomic_DNA"/>
</dbReference>
<dbReference type="AlphaFoldDB" id="A0A0N4X4D4"/>
<reference evidence="1 2" key="2">
    <citation type="submission" date="2018-11" db="EMBL/GenBank/DDBJ databases">
        <authorList>
            <consortium name="Pathogen Informatics"/>
        </authorList>
    </citation>
    <scope>NUCLEOTIDE SEQUENCE [LARGE SCALE GENOMIC DNA]</scope>
    <source>
        <strain evidence="1 2">MHpl1</strain>
    </source>
</reference>
<dbReference type="STRING" id="6290.A0A0N4X4D4"/>
<protein>
    <submittedName>
        <fullName evidence="1 3">Uncharacterized protein</fullName>
    </submittedName>
</protein>
<keyword evidence="2" id="KW-1185">Reference proteome</keyword>
<dbReference type="Proteomes" id="UP000268014">
    <property type="component" value="Unassembled WGS sequence"/>
</dbReference>